<dbReference type="GO" id="GO:0017108">
    <property type="term" value="F:5'-flap endonuclease activity"/>
    <property type="evidence" value="ECO:0007669"/>
    <property type="project" value="TreeGrafter"/>
</dbReference>
<feature type="compositionally biased region" description="Polar residues" evidence="14">
    <location>
        <begin position="632"/>
        <end position="651"/>
    </location>
</feature>
<comment type="caution">
    <text evidence="17">The sequence shown here is derived from an EMBL/GenBank/DDBJ whole genome shotgun (WGS) entry which is preliminary data.</text>
</comment>
<gene>
    <name evidence="17" type="ORF">C8A04DRAFT_12700</name>
</gene>
<keyword evidence="10" id="KW-0267">Excision nuclease</keyword>
<feature type="region of interest" description="Disordered" evidence="14">
    <location>
        <begin position="531"/>
        <end position="606"/>
    </location>
</feature>
<feature type="compositionally biased region" description="Polar residues" evidence="14">
    <location>
        <begin position="585"/>
        <end position="603"/>
    </location>
</feature>
<evidence type="ECO:0000256" key="12">
    <source>
        <dbReference type="ARBA" id="ARBA00023204"/>
    </source>
</evidence>
<feature type="compositionally biased region" description="Acidic residues" evidence="14">
    <location>
        <begin position="1005"/>
        <end position="1017"/>
    </location>
</feature>
<dbReference type="GeneID" id="87814040"/>
<keyword evidence="8" id="KW-0269">Exonuclease</keyword>
<feature type="region of interest" description="Disordered" evidence="14">
    <location>
        <begin position="1231"/>
        <end position="1335"/>
    </location>
</feature>
<evidence type="ECO:0000259" key="15">
    <source>
        <dbReference type="SMART" id="SM00484"/>
    </source>
</evidence>
<dbReference type="SMART" id="SM00485">
    <property type="entry name" value="XPGN"/>
    <property type="match status" value="1"/>
</dbReference>
<feature type="compositionally biased region" description="Basic and acidic residues" evidence="14">
    <location>
        <begin position="942"/>
        <end position="975"/>
    </location>
</feature>
<comment type="cofactor">
    <cofactor evidence="1">
        <name>Mg(2+)</name>
        <dbReference type="ChEBI" id="CHEBI:18420"/>
    </cofactor>
</comment>
<dbReference type="Pfam" id="PF04935">
    <property type="entry name" value="SURF6"/>
    <property type="match status" value="1"/>
</dbReference>
<feature type="domain" description="XPG N-terminal" evidence="16">
    <location>
        <begin position="1"/>
        <end position="95"/>
    </location>
</feature>
<evidence type="ECO:0000313" key="17">
    <source>
        <dbReference type="EMBL" id="KAK4143094.1"/>
    </source>
</evidence>
<accession>A0AAN6ZMI7</accession>
<evidence type="ECO:0000256" key="2">
    <source>
        <dbReference type="ARBA" id="ARBA00004123"/>
    </source>
</evidence>
<feature type="region of interest" description="Disordered" evidence="14">
    <location>
        <begin position="628"/>
        <end position="656"/>
    </location>
</feature>
<feature type="region of interest" description="Disordered" evidence="14">
    <location>
        <begin position="668"/>
        <end position="694"/>
    </location>
</feature>
<feature type="compositionally biased region" description="Basic and acidic residues" evidence="14">
    <location>
        <begin position="1231"/>
        <end position="1256"/>
    </location>
</feature>
<protein>
    <recommendedName>
        <fullName evidence="19">Exonuclease 1</fullName>
    </recommendedName>
</protein>
<reference evidence="17" key="2">
    <citation type="submission" date="2023-05" db="EMBL/GenBank/DDBJ databases">
        <authorList>
            <consortium name="Lawrence Berkeley National Laboratory"/>
            <person name="Steindorff A."/>
            <person name="Hensen N."/>
            <person name="Bonometti L."/>
            <person name="Westerberg I."/>
            <person name="Brannstrom I.O."/>
            <person name="Guillou S."/>
            <person name="Cros-Aarteil S."/>
            <person name="Calhoun S."/>
            <person name="Haridas S."/>
            <person name="Kuo A."/>
            <person name="Mondo S."/>
            <person name="Pangilinan J."/>
            <person name="Riley R."/>
            <person name="Labutti K."/>
            <person name="Andreopoulos B."/>
            <person name="Lipzen A."/>
            <person name="Chen C."/>
            <person name="Yanf M."/>
            <person name="Daum C."/>
            <person name="Ng V."/>
            <person name="Clum A."/>
            <person name="Ohm R."/>
            <person name="Martin F."/>
            <person name="Silar P."/>
            <person name="Natvig D."/>
            <person name="Lalanne C."/>
            <person name="Gautier V."/>
            <person name="Ament-Velasquez S.L."/>
            <person name="Kruys A."/>
            <person name="Hutchinson M.I."/>
            <person name="Powell A.J."/>
            <person name="Barry K."/>
            <person name="Miller A.N."/>
            <person name="Grigoriev I.V."/>
            <person name="Debuchy R."/>
            <person name="Gladieux P."/>
            <person name="Thoren M.H."/>
            <person name="Johannesson H."/>
        </authorList>
    </citation>
    <scope>NUCLEOTIDE SEQUENCE</scope>
    <source>
        <strain evidence="17">CBS 141.50</strain>
    </source>
</reference>
<dbReference type="CDD" id="cd09908">
    <property type="entry name" value="H3TH_EXO1"/>
    <property type="match status" value="1"/>
</dbReference>
<feature type="compositionally biased region" description="Basic and acidic residues" evidence="14">
    <location>
        <begin position="1270"/>
        <end position="1305"/>
    </location>
</feature>
<feature type="compositionally biased region" description="Low complexity" evidence="14">
    <location>
        <begin position="682"/>
        <end position="694"/>
    </location>
</feature>
<feature type="compositionally biased region" description="Low complexity" evidence="14">
    <location>
        <begin position="1052"/>
        <end position="1067"/>
    </location>
</feature>
<keyword evidence="12" id="KW-0234">DNA repair</keyword>
<dbReference type="Gene3D" id="3.40.50.1010">
    <property type="entry name" value="5'-nuclease"/>
    <property type="match status" value="1"/>
</dbReference>
<dbReference type="EMBL" id="MU853590">
    <property type="protein sequence ID" value="KAK4143094.1"/>
    <property type="molecule type" value="Genomic_DNA"/>
</dbReference>
<dbReference type="GO" id="GO:0003677">
    <property type="term" value="F:DNA binding"/>
    <property type="evidence" value="ECO:0007669"/>
    <property type="project" value="UniProtKB-KW"/>
</dbReference>
<dbReference type="InterPro" id="IPR036279">
    <property type="entry name" value="5-3_exonuclease_C_sf"/>
</dbReference>
<organism evidence="17 18">
    <name type="scientific">Dichotomopilus funicola</name>
    <dbReference type="NCBI Taxonomy" id="1934379"/>
    <lineage>
        <taxon>Eukaryota</taxon>
        <taxon>Fungi</taxon>
        <taxon>Dikarya</taxon>
        <taxon>Ascomycota</taxon>
        <taxon>Pezizomycotina</taxon>
        <taxon>Sordariomycetes</taxon>
        <taxon>Sordariomycetidae</taxon>
        <taxon>Sordariales</taxon>
        <taxon>Chaetomiaceae</taxon>
        <taxon>Dichotomopilus</taxon>
    </lineage>
</organism>
<feature type="compositionally biased region" description="Basic and acidic residues" evidence="14">
    <location>
        <begin position="823"/>
        <end position="853"/>
    </location>
</feature>
<dbReference type="RefSeq" id="XP_062636465.1">
    <property type="nucleotide sequence ID" value="XM_062777427.1"/>
</dbReference>
<evidence type="ECO:0000256" key="13">
    <source>
        <dbReference type="ARBA" id="ARBA00023242"/>
    </source>
</evidence>
<dbReference type="InterPro" id="IPR029190">
    <property type="entry name" value="Rrp14/SURF6_C"/>
</dbReference>
<feature type="compositionally biased region" description="Basic residues" evidence="14">
    <location>
        <begin position="1308"/>
        <end position="1323"/>
    </location>
</feature>
<dbReference type="PANTHER" id="PTHR11081">
    <property type="entry name" value="FLAP ENDONUCLEASE FAMILY MEMBER"/>
    <property type="match status" value="1"/>
</dbReference>
<dbReference type="InterPro" id="IPR008918">
    <property type="entry name" value="HhH2"/>
</dbReference>
<proteinExistence type="inferred from homology"/>
<feature type="region of interest" description="Disordered" evidence="14">
    <location>
        <begin position="1187"/>
        <end position="1210"/>
    </location>
</feature>
<dbReference type="InterPro" id="IPR029188">
    <property type="entry name" value="Rrp14_N"/>
</dbReference>
<dbReference type="InterPro" id="IPR006085">
    <property type="entry name" value="XPG_DNA_repair_N"/>
</dbReference>
<evidence type="ECO:0000256" key="6">
    <source>
        <dbReference type="ARBA" id="ARBA00022763"/>
    </source>
</evidence>
<keyword evidence="4" id="KW-0540">Nuclease</keyword>
<evidence type="ECO:0000256" key="8">
    <source>
        <dbReference type="ARBA" id="ARBA00022839"/>
    </source>
</evidence>
<feature type="compositionally biased region" description="Gly residues" evidence="14">
    <location>
        <begin position="1326"/>
        <end position="1335"/>
    </location>
</feature>
<keyword evidence="9" id="KW-0460">Magnesium</keyword>
<dbReference type="SUPFAM" id="SSF47807">
    <property type="entry name" value="5' to 3' exonuclease, C-terminal subdomain"/>
    <property type="match status" value="1"/>
</dbReference>
<evidence type="ECO:0000313" key="18">
    <source>
        <dbReference type="Proteomes" id="UP001302676"/>
    </source>
</evidence>
<feature type="region of interest" description="Disordered" evidence="14">
    <location>
        <begin position="1095"/>
        <end position="1167"/>
    </location>
</feature>
<feature type="compositionally biased region" description="Polar residues" evidence="14">
    <location>
        <begin position="1148"/>
        <end position="1161"/>
    </location>
</feature>
<dbReference type="GO" id="GO:0035312">
    <property type="term" value="F:5'-3' DNA exonuclease activity"/>
    <property type="evidence" value="ECO:0007669"/>
    <property type="project" value="InterPro"/>
</dbReference>
<dbReference type="InterPro" id="IPR006086">
    <property type="entry name" value="XPG-I_dom"/>
</dbReference>
<dbReference type="Proteomes" id="UP001302676">
    <property type="component" value="Unassembled WGS sequence"/>
</dbReference>
<evidence type="ECO:0008006" key="19">
    <source>
        <dbReference type="Google" id="ProtNLM"/>
    </source>
</evidence>
<keyword evidence="6" id="KW-0227">DNA damage</keyword>
<feature type="domain" description="XPG-I" evidence="15">
    <location>
        <begin position="134"/>
        <end position="204"/>
    </location>
</feature>
<dbReference type="InterPro" id="IPR029060">
    <property type="entry name" value="PIN-like_dom_sf"/>
</dbReference>
<evidence type="ECO:0000256" key="4">
    <source>
        <dbReference type="ARBA" id="ARBA00022722"/>
    </source>
</evidence>
<dbReference type="FunFam" id="1.10.150.20:FF:000011">
    <property type="entry name" value="exonuclease 1"/>
    <property type="match status" value="1"/>
</dbReference>
<dbReference type="SMART" id="SM00484">
    <property type="entry name" value="XPGI"/>
    <property type="match status" value="1"/>
</dbReference>
<feature type="region of interest" description="Disordered" evidence="14">
    <location>
        <begin position="813"/>
        <end position="1079"/>
    </location>
</feature>
<comment type="similarity">
    <text evidence="3">Belongs to the XPG/RAD2 endonuclease family. EXO1 subfamily.</text>
</comment>
<dbReference type="GO" id="GO:0006281">
    <property type="term" value="P:DNA repair"/>
    <property type="evidence" value="ECO:0007669"/>
    <property type="project" value="UniProtKB-KW"/>
</dbReference>
<keyword evidence="5" id="KW-0479">Metal-binding</keyword>
<evidence type="ECO:0000256" key="7">
    <source>
        <dbReference type="ARBA" id="ARBA00022801"/>
    </source>
</evidence>
<feature type="compositionally biased region" description="Acidic residues" evidence="14">
    <location>
        <begin position="988"/>
        <end position="998"/>
    </location>
</feature>
<evidence type="ECO:0000256" key="1">
    <source>
        <dbReference type="ARBA" id="ARBA00001946"/>
    </source>
</evidence>
<keyword evidence="7" id="KW-0378">Hydrolase</keyword>
<dbReference type="SUPFAM" id="SSF88723">
    <property type="entry name" value="PIN domain-like"/>
    <property type="match status" value="1"/>
</dbReference>
<dbReference type="PRINTS" id="PR00853">
    <property type="entry name" value="XPGRADSUPER"/>
</dbReference>
<evidence type="ECO:0000256" key="10">
    <source>
        <dbReference type="ARBA" id="ARBA00022881"/>
    </source>
</evidence>
<comment type="subcellular location">
    <subcellularLocation>
        <location evidence="2">Nucleus</location>
    </subcellularLocation>
</comment>
<feature type="compositionally biased region" description="Basic and acidic residues" evidence="14">
    <location>
        <begin position="888"/>
        <end position="898"/>
    </location>
</feature>
<feature type="non-terminal residue" evidence="17">
    <location>
        <position position="1"/>
    </location>
</feature>
<dbReference type="SMART" id="SM00279">
    <property type="entry name" value="HhH2"/>
    <property type="match status" value="1"/>
</dbReference>
<evidence type="ECO:0000256" key="11">
    <source>
        <dbReference type="ARBA" id="ARBA00023125"/>
    </source>
</evidence>
<evidence type="ECO:0000256" key="3">
    <source>
        <dbReference type="ARBA" id="ARBA00010563"/>
    </source>
</evidence>
<evidence type="ECO:0000256" key="9">
    <source>
        <dbReference type="ARBA" id="ARBA00022842"/>
    </source>
</evidence>
<evidence type="ECO:0000259" key="16">
    <source>
        <dbReference type="SMART" id="SM00485"/>
    </source>
</evidence>
<dbReference type="Pfam" id="PF00867">
    <property type="entry name" value="XPG_I"/>
    <property type="match status" value="1"/>
</dbReference>
<feature type="region of interest" description="Disordered" evidence="14">
    <location>
        <begin position="716"/>
        <end position="746"/>
    </location>
</feature>
<dbReference type="InterPro" id="IPR037315">
    <property type="entry name" value="EXO1_H3TH"/>
</dbReference>
<keyword evidence="13" id="KW-0539">Nucleus</keyword>
<reference evidence="17" key="1">
    <citation type="journal article" date="2023" name="Mol. Phylogenet. Evol.">
        <title>Genome-scale phylogeny and comparative genomics of the fungal order Sordariales.</title>
        <authorList>
            <person name="Hensen N."/>
            <person name="Bonometti L."/>
            <person name="Westerberg I."/>
            <person name="Brannstrom I.O."/>
            <person name="Guillou S."/>
            <person name="Cros-Aarteil S."/>
            <person name="Calhoun S."/>
            <person name="Haridas S."/>
            <person name="Kuo A."/>
            <person name="Mondo S."/>
            <person name="Pangilinan J."/>
            <person name="Riley R."/>
            <person name="LaButti K."/>
            <person name="Andreopoulos B."/>
            <person name="Lipzen A."/>
            <person name="Chen C."/>
            <person name="Yan M."/>
            <person name="Daum C."/>
            <person name="Ng V."/>
            <person name="Clum A."/>
            <person name="Steindorff A."/>
            <person name="Ohm R.A."/>
            <person name="Martin F."/>
            <person name="Silar P."/>
            <person name="Natvig D.O."/>
            <person name="Lalanne C."/>
            <person name="Gautier V."/>
            <person name="Ament-Velasquez S.L."/>
            <person name="Kruys A."/>
            <person name="Hutchinson M.I."/>
            <person name="Powell A.J."/>
            <person name="Barry K."/>
            <person name="Miller A.N."/>
            <person name="Grigoriev I.V."/>
            <person name="Debuchy R."/>
            <person name="Gladieux P."/>
            <person name="Hiltunen Thoren M."/>
            <person name="Johannesson H."/>
        </authorList>
    </citation>
    <scope>NUCLEOTIDE SEQUENCE</scope>
    <source>
        <strain evidence="17">CBS 141.50</strain>
    </source>
</reference>
<dbReference type="GO" id="GO:0005634">
    <property type="term" value="C:nucleus"/>
    <property type="evidence" value="ECO:0007669"/>
    <property type="project" value="UniProtKB-SubCell"/>
</dbReference>
<dbReference type="PANTHER" id="PTHR11081:SF65">
    <property type="entry name" value="DNA DAMAGE-INDUCIBLE PROTEIN DIN7-RELATED"/>
    <property type="match status" value="1"/>
</dbReference>
<keyword evidence="11" id="KW-0238">DNA-binding</keyword>
<dbReference type="InterPro" id="IPR006084">
    <property type="entry name" value="XPG/Rad2"/>
</dbReference>
<feature type="compositionally biased region" description="Basic and acidic residues" evidence="14">
    <location>
        <begin position="913"/>
        <end position="928"/>
    </location>
</feature>
<evidence type="ECO:0000256" key="5">
    <source>
        <dbReference type="ARBA" id="ARBA00022723"/>
    </source>
</evidence>
<name>A0AAN6ZMI7_9PEZI</name>
<dbReference type="Pfam" id="PF15459">
    <property type="entry name" value="RRP14"/>
    <property type="match status" value="1"/>
</dbReference>
<dbReference type="Pfam" id="PF00752">
    <property type="entry name" value="XPG_N"/>
    <property type="match status" value="1"/>
</dbReference>
<dbReference type="Gene3D" id="1.10.150.20">
    <property type="entry name" value="5' to 3' exonuclease, C-terminal subdomain"/>
    <property type="match status" value="1"/>
</dbReference>
<keyword evidence="18" id="KW-1185">Reference proteome</keyword>
<dbReference type="FunFam" id="3.40.50.1010:FF:000002">
    <property type="entry name" value="Exonuclease 1, putative"/>
    <property type="match status" value="1"/>
</dbReference>
<feature type="compositionally biased region" description="Basic and acidic residues" evidence="14">
    <location>
        <begin position="1098"/>
        <end position="1147"/>
    </location>
</feature>
<dbReference type="CDD" id="cd09857">
    <property type="entry name" value="PIN_EXO1"/>
    <property type="match status" value="1"/>
</dbReference>
<feature type="compositionally biased region" description="Acidic residues" evidence="14">
    <location>
        <begin position="862"/>
        <end position="885"/>
    </location>
</feature>
<dbReference type="GO" id="GO:0046872">
    <property type="term" value="F:metal ion binding"/>
    <property type="evidence" value="ECO:0007669"/>
    <property type="project" value="UniProtKB-KW"/>
</dbReference>
<sequence>GLLPLLKSIHRPVELKKYAGETLGIDGYAWLHRGSVACAIELAEGKPTRKYVDFAMHRIRMFKYFGVMPYVVFDGDFLPSKAKTESSRLKRREESKKIGLELLRAGKPSQAYSELQKAIDVTPEMARHLIEELKKADIPYVVAPYEADAQLVYLERHGFINGIVTEDSDLLVFGAKRLLTKMDQHGQCIEINRRDFCSVREVSLTGWTDREFRHMAILSGCDYLDGINNVGLKTAYRLIRKHKTPERIVKMLRFGGKHHIADTYLDDFKQAELTFLHQRVFCPKKRDIVLLTDPEPSVNVDDMLFIGAPVDTETARSIAVGDINPITKARIVMPRSPGKRTISQALAPVSGPARNLGKPITEFFQNKKSRRIPLGEMDPNCFAVDHNQNSSTAVEEEPRPIVFPLPRPYVEGAEEIAAGPVRPYTSNTRLRRKTEPLSKLLGFEVLDSSEHRRRTAGPAIEIYQDTVASPRPPKKVRLCEDSAADVDGVVTAIPEKSKFFPSTSQKKPAKKQRDSDILLLSDDSIEEAFRSLPDPSWRSEKSAKSGTGLNVFQDLSPVKPKQDIQSPTKSEQVDNDDAVEVPASSPIQSGSAANQHSNGNPMSATPLGDLLKGFSYNSARPRAKVVHGLPTPASSIQETATPRSSSQTTTRGPMMTPLQRMGAQALRRGKPLPNYSTPPTPMSSGSSRPSASLPVDPAFIPLPKVDVEEVEALNRSMGSEDQIIPDSDGEDDAEHDRSMAPRHSAGVGPICYGFRTAFRCERQVQPRLAILGFSNRRERLKDGGYSERLRGYAQSFDGLLSLIPAKMYYGEDTSDQWKKKKQTKDEARAAKRGKLDPDSERNRNAKEVLDERARNKRKLREMEEEEEEVDGDSEDGSEQDDDESDVAGIEKEKPGEGLKKKKLKLDEEAAGEGQEKEVSEKKVVKEAKEDGEETALSKKQKAKEEKRLAKKQKQEEAKKLKEESAKAGTEVEKAGKANKAAKQPIKEDDGEWEDEEEPIQPSAEADADADANSDDGDMAPIDVAGLANEDDTSSANSAPESPVFDTIKNDSVEAASTTTSISSTVPPSEKPKYLKIPADTTALRARLEAKLVAMRAARKADDNDGKPIRTRQDLIESRREKQAQRKAHKQEMRRLAKEEADRKREETLSSARNSPGISTLLDQDDDRNANNFAFGRLAFSDGTQLSHDLSYEKGPASAKKKGPSDPKTALLKLEAQKKRIAVMDEDKRKEVLEKETWLAARRRAEGEKVHDSESLLKKALKRKEKSKKKSEREWKERAEGVKTAIHERQRKREDNLRKRREEKSAGKGGKKKNKGVQTKKKSRPGFEGGFGGGRK</sequence>
<feature type="compositionally biased region" description="Basic residues" evidence="14">
    <location>
        <begin position="1258"/>
        <end position="1269"/>
    </location>
</feature>
<evidence type="ECO:0000256" key="14">
    <source>
        <dbReference type="SAM" id="MobiDB-lite"/>
    </source>
</evidence>
<dbReference type="InterPro" id="IPR044752">
    <property type="entry name" value="PIN-like_EXO1"/>
</dbReference>